<name>A0A4C1YZR7_EUMVA</name>
<gene>
    <name evidence="1" type="ORF">EVAR_59108_1</name>
</gene>
<accession>A0A4C1YZR7</accession>
<dbReference type="AlphaFoldDB" id="A0A4C1YZR7"/>
<organism evidence="1 2">
    <name type="scientific">Eumeta variegata</name>
    <name type="common">Bagworm moth</name>
    <name type="synonym">Eumeta japonica</name>
    <dbReference type="NCBI Taxonomy" id="151549"/>
    <lineage>
        <taxon>Eukaryota</taxon>
        <taxon>Metazoa</taxon>
        <taxon>Ecdysozoa</taxon>
        <taxon>Arthropoda</taxon>
        <taxon>Hexapoda</taxon>
        <taxon>Insecta</taxon>
        <taxon>Pterygota</taxon>
        <taxon>Neoptera</taxon>
        <taxon>Endopterygota</taxon>
        <taxon>Lepidoptera</taxon>
        <taxon>Glossata</taxon>
        <taxon>Ditrysia</taxon>
        <taxon>Tineoidea</taxon>
        <taxon>Psychidae</taxon>
        <taxon>Oiketicinae</taxon>
        <taxon>Eumeta</taxon>
    </lineage>
</organism>
<reference evidence="1 2" key="1">
    <citation type="journal article" date="2019" name="Commun. Biol.">
        <title>The bagworm genome reveals a unique fibroin gene that provides high tensile strength.</title>
        <authorList>
            <person name="Kono N."/>
            <person name="Nakamura H."/>
            <person name="Ohtoshi R."/>
            <person name="Tomita M."/>
            <person name="Numata K."/>
            <person name="Arakawa K."/>
        </authorList>
    </citation>
    <scope>NUCLEOTIDE SEQUENCE [LARGE SCALE GENOMIC DNA]</scope>
</reference>
<sequence length="154" mass="16389">MVDLSFLRSNKLRVVTKTCRPVRGAARSAAHGALVRQHTRAQDGLRWPPWASGASSTACAGGVCGDCTRTRGRRDDPGELASGLATPCRGISCGPLPGVNCLCWRSFVELPHPRVYGCRFGSEDLLLRHARASSRRGNNPDGSCGCGPLYGNPV</sequence>
<keyword evidence="2" id="KW-1185">Reference proteome</keyword>
<dbReference type="Proteomes" id="UP000299102">
    <property type="component" value="Unassembled WGS sequence"/>
</dbReference>
<comment type="caution">
    <text evidence="1">The sequence shown here is derived from an EMBL/GenBank/DDBJ whole genome shotgun (WGS) entry which is preliminary data.</text>
</comment>
<evidence type="ECO:0000313" key="2">
    <source>
        <dbReference type="Proteomes" id="UP000299102"/>
    </source>
</evidence>
<dbReference type="EMBL" id="BGZK01001462">
    <property type="protein sequence ID" value="GBP80433.1"/>
    <property type="molecule type" value="Genomic_DNA"/>
</dbReference>
<protein>
    <submittedName>
        <fullName evidence="1">Uncharacterized protein</fullName>
    </submittedName>
</protein>
<evidence type="ECO:0000313" key="1">
    <source>
        <dbReference type="EMBL" id="GBP80433.1"/>
    </source>
</evidence>
<proteinExistence type="predicted"/>